<dbReference type="EMBL" id="CP000656">
    <property type="protein sequence ID" value="ABP47125.1"/>
    <property type="molecule type" value="Genomic_DNA"/>
</dbReference>
<reference evidence="1" key="1">
    <citation type="submission" date="2007-04" db="EMBL/GenBank/DDBJ databases">
        <authorList>
            <consortium name="US DOE Joint Genome Institute"/>
            <person name="Copeland A."/>
            <person name="Lucas S."/>
            <person name="Lapidus A."/>
            <person name="Barry K."/>
            <person name="Detter J.C."/>
            <person name="Glavina del Rio T."/>
            <person name="Hammon N."/>
            <person name="Israni S."/>
            <person name="Dalin E."/>
            <person name="Tice H."/>
            <person name="Pitluck S."/>
            <person name="Chain P."/>
            <person name="Malfatti S."/>
            <person name="Shin M."/>
            <person name="Vergez L."/>
            <person name="Schmutz J."/>
            <person name="Larimer F."/>
            <person name="Land M."/>
            <person name="Hauser L."/>
            <person name="Kyrpides N."/>
            <person name="Mikhailova N."/>
            <person name="Miller C."/>
            <person name="Richardson P."/>
        </authorList>
    </citation>
    <scope>NUCLEOTIDE SEQUENCE</scope>
    <source>
        <strain evidence="1">PYR-GCK</strain>
    </source>
</reference>
<proteinExistence type="predicted"/>
<dbReference type="eggNOG" id="COG0476">
    <property type="taxonomic scope" value="Bacteria"/>
</dbReference>
<name>A4TFE7_MYCGI</name>
<dbReference type="KEGG" id="mgi:Mflv_4657"/>
<gene>
    <name evidence="1" type="ordered locus">Mflv_4657</name>
</gene>
<dbReference type="STRING" id="350054.Mflv_4657"/>
<protein>
    <recommendedName>
        <fullName evidence="2">Cyclodehydratase</fullName>
    </recommendedName>
</protein>
<dbReference type="AlphaFoldDB" id="A4TFE7"/>
<accession>A4TFE7</accession>
<sequence length="283" mass="30006">MTRCRTMTRYALSPATPVLSRPDGTVQVGWDPRKAVVVRPPAGLPGSVLAELLRALQGVATAPQLQRLAAGHGVDAPVVDGLVAHLVTRGVVTEAPRTPVRSVAVRVHGDGPLADLLISSLRHANVRVSHSTRPNASSGRPDLVVLTDYLVADPRLVRDLCDARVPHLPVRVRDGTGLVGPLVIPSVTSCLRCADLHRSDRDAAWPAIAAQLSRTVGNADRATVLATAALALNEIDHIVRSLRPDHPGAVAASPETLDTTLEFDVAAGTVQARRWTRHPDCSC</sequence>
<dbReference type="Gene3D" id="3.40.50.720">
    <property type="entry name" value="NAD(P)-binding Rossmann-like Domain"/>
    <property type="match status" value="1"/>
</dbReference>
<organism evidence="1">
    <name type="scientific">Mycolicibacterium gilvum (strain PYR-GCK)</name>
    <name type="common">Mycobacterium gilvum (strain PYR-GCK)</name>
    <dbReference type="NCBI Taxonomy" id="350054"/>
    <lineage>
        <taxon>Bacteria</taxon>
        <taxon>Bacillati</taxon>
        <taxon>Actinomycetota</taxon>
        <taxon>Actinomycetes</taxon>
        <taxon>Mycobacteriales</taxon>
        <taxon>Mycobacteriaceae</taxon>
        <taxon>Mycolicibacterium</taxon>
    </lineage>
</organism>
<evidence type="ECO:0008006" key="2">
    <source>
        <dbReference type="Google" id="ProtNLM"/>
    </source>
</evidence>
<dbReference type="HOGENOM" id="CLU_042635_2_0_11"/>
<evidence type="ECO:0000313" key="1">
    <source>
        <dbReference type="EMBL" id="ABP47125.1"/>
    </source>
</evidence>
<reference evidence="1" key="2">
    <citation type="journal article" date="2013" name="PLoS ONE">
        <title>A Gene Expression Study of the Activities of Aromatic Ring-Cleavage Dioxygenases in Mycobacterium gilvum PYR-GCK to Changes in Salinity and pH during Pyrene Degradation.</title>
        <authorList>
            <person name="Badejo A.C."/>
            <person name="Badejo A.O."/>
            <person name="Shin K.H."/>
            <person name="Chai Y.G."/>
        </authorList>
    </citation>
    <scope>NUCLEOTIDE SEQUENCE [LARGE SCALE GENOMIC DNA]</scope>
    <source>
        <strain evidence="1">PYR-GCK</strain>
    </source>
</reference>